<dbReference type="AlphaFoldDB" id="A0A916WLS3"/>
<proteinExistence type="predicted"/>
<sequence length="221" mass="22083">MKPPSPSALRRFVVAGLVLAGVISVIAVTYTVLPTPASTPMPGVAAPTGKAGDDASSAPEDGDPLQPVPFEPAPLPVGPRTTTEVEATAPDDGRQPAPDALAPLLTGGVPVDAAARKKLVAGFPDLIPIAEPSTLVASSVSSSEGRVQATLEATTTQSPAQVTEYYRTVFAALSLQGVTAPSVGGSTGTVFALGDGSVTLTVRPDGDGARYSLFGAITVAP</sequence>
<reference evidence="3" key="2">
    <citation type="submission" date="2020-09" db="EMBL/GenBank/DDBJ databases">
        <authorList>
            <person name="Sun Q."/>
            <person name="Zhou Y."/>
        </authorList>
    </citation>
    <scope>NUCLEOTIDE SEQUENCE</scope>
    <source>
        <strain evidence="3">CGMCC 1.12813</strain>
    </source>
</reference>
<dbReference type="RefSeq" id="WP_188511002.1">
    <property type="nucleotide sequence ID" value="NZ_BMGB01000001.1"/>
</dbReference>
<feature type="compositionally biased region" description="Pro residues" evidence="1">
    <location>
        <begin position="66"/>
        <end position="77"/>
    </location>
</feature>
<feature type="region of interest" description="Disordered" evidence="1">
    <location>
        <begin position="37"/>
        <end position="96"/>
    </location>
</feature>
<accession>A0A916WLS3</accession>
<comment type="caution">
    <text evidence="3">The sequence shown here is derived from an EMBL/GenBank/DDBJ whole genome shotgun (WGS) entry which is preliminary data.</text>
</comment>
<reference evidence="3" key="1">
    <citation type="journal article" date="2014" name="Int. J. Syst. Evol. Microbiol.">
        <title>Complete genome sequence of Corynebacterium casei LMG S-19264T (=DSM 44701T), isolated from a smear-ripened cheese.</title>
        <authorList>
            <consortium name="US DOE Joint Genome Institute (JGI-PGF)"/>
            <person name="Walter F."/>
            <person name="Albersmeier A."/>
            <person name="Kalinowski J."/>
            <person name="Ruckert C."/>
        </authorList>
    </citation>
    <scope>NUCLEOTIDE SEQUENCE</scope>
    <source>
        <strain evidence="3">CGMCC 1.12813</strain>
    </source>
</reference>
<keyword evidence="4" id="KW-1185">Reference proteome</keyword>
<gene>
    <name evidence="3" type="ORF">GCM10010979_26050</name>
</gene>
<keyword evidence="2" id="KW-0812">Transmembrane</keyword>
<evidence type="ECO:0000256" key="1">
    <source>
        <dbReference type="SAM" id="MobiDB-lite"/>
    </source>
</evidence>
<evidence type="ECO:0000313" key="4">
    <source>
        <dbReference type="Proteomes" id="UP000606922"/>
    </source>
</evidence>
<name>A0A916WLS3_9MICO</name>
<organism evidence="3 4">
    <name type="scientific">Conyzicola nivalis</name>
    <dbReference type="NCBI Taxonomy" id="1477021"/>
    <lineage>
        <taxon>Bacteria</taxon>
        <taxon>Bacillati</taxon>
        <taxon>Actinomycetota</taxon>
        <taxon>Actinomycetes</taxon>
        <taxon>Micrococcales</taxon>
        <taxon>Microbacteriaceae</taxon>
        <taxon>Conyzicola</taxon>
    </lineage>
</organism>
<evidence type="ECO:0000256" key="2">
    <source>
        <dbReference type="SAM" id="Phobius"/>
    </source>
</evidence>
<dbReference type="EMBL" id="BMGB01000001">
    <property type="protein sequence ID" value="GGB10214.1"/>
    <property type="molecule type" value="Genomic_DNA"/>
</dbReference>
<keyword evidence="2" id="KW-0472">Membrane</keyword>
<evidence type="ECO:0000313" key="3">
    <source>
        <dbReference type="EMBL" id="GGB10214.1"/>
    </source>
</evidence>
<dbReference type="Proteomes" id="UP000606922">
    <property type="component" value="Unassembled WGS sequence"/>
</dbReference>
<protein>
    <submittedName>
        <fullName evidence="3">Uncharacterized protein</fullName>
    </submittedName>
</protein>
<feature type="transmembrane region" description="Helical" evidence="2">
    <location>
        <begin position="12"/>
        <end position="33"/>
    </location>
</feature>
<keyword evidence="2" id="KW-1133">Transmembrane helix</keyword>